<dbReference type="SUPFAM" id="SSF81653">
    <property type="entry name" value="Calcium ATPase, transduction domain A"/>
    <property type="match status" value="1"/>
</dbReference>
<dbReference type="InterPro" id="IPR023214">
    <property type="entry name" value="HAD_sf"/>
</dbReference>
<keyword evidence="7 9" id="KW-0472">Membrane</keyword>
<comment type="caution">
    <text evidence="11">The sequence shown here is derived from an EMBL/GenBank/DDBJ whole genome shotgun (WGS) entry which is preliminary data.</text>
</comment>
<dbReference type="Pfam" id="PF00122">
    <property type="entry name" value="E1-E2_ATPase"/>
    <property type="match status" value="1"/>
</dbReference>
<feature type="transmembrane region" description="Helical" evidence="9">
    <location>
        <begin position="786"/>
        <end position="803"/>
    </location>
</feature>
<evidence type="ECO:0000256" key="7">
    <source>
        <dbReference type="ARBA" id="ARBA00023136"/>
    </source>
</evidence>
<dbReference type="SFLD" id="SFLDG00002">
    <property type="entry name" value="C1.7:_P-type_atpase_like"/>
    <property type="match status" value="1"/>
</dbReference>
<dbReference type="SFLD" id="SFLDF00027">
    <property type="entry name" value="p-type_atpase"/>
    <property type="match status" value="1"/>
</dbReference>
<dbReference type="InterPro" id="IPR006068">
    <property type="entry name" value="ATPase_P-typ_cation-transptr_C"/>
</dbReference>
<dbReference type="InterPro" id="IPR023298">
    <property type="entry name" value="ATPase_P-typ_TM_dom_sf"/>
</dbReference>
<evidence type="ECO:0000259" key="10">
    <source>
        <dbReference type="SMART" id="SM00831"/>
    </source>
</evidence>
<proteinExistence type="predicted"/>
<feature type="transmembrane region" description="Helical" evidence="9">
    <location>
        <begin position="823"/>
        <end position="842"/>
    </location>
</feature>
<feature type="transmembrane region" description="Helical" evidence="9">
    <location>
        <begin position="738"/>
        <end position="766"/>
    </location>
</feature>
<dbReference type="Gene3D" id="1.20.1110.10">
    <property type="entry name" value="Calcium-transporting ATPase, transmembrane domain"/>
    <property type="match status" value="1"/>
</dbReference>
<dbReference type="SFLD" id="SFLDS00003">
    <property type="entry name" value="Haloacid_Dehalogenase"/>
    <property type="match status" value="1"/>
</dbReference>
<evidence type="ECO:0000256" key="8">
    <source>
        <dbReference type="SAM" id="MobiDB-lite"/>
    </source>
</evidence>
<dbReference type="Pfam" id="PF00690">
    <property type="entry name" value="Cation_ATPase_N"/>
    <property type="match status" value="1"/>
</dbReference>
<dbReference type="SUPFAM" id="SSF81660">
    <property type="entry name" value="Metal cation-transporting ATPase, ATP-binding domain N"/>
    <property type="match status" value="1"/>
</dbReference>
<dbReference type="InterPro" id="IPR059000">
    <property type="entry name" value="ATPase_P-type_domA"/>
</dbReference>
<dbReference type="Gene3D" id="3.40.1110.10">
    <property type="entry name" value="Calcium-transporting ATPase, cytoplasmic domain N"/>
    <property type="match status" value="1"/>
</dbReference>
<dbReference type="Gene3D" id="2.70.150.10">
    <property type="entry name" value="Calcium-transporting ATPase, cytoplasmic transduction domain A"/>
    <property type="match status" value="1"/>
</dbReference>
<dbReference type="Pfam" id="PF13246">
    <property type="entry name" value="Cation_ATPase"/>
    <property type="match status" value="1"/>
</dbReference>
<evidence type="ECO:0000256" key="2">
    <source>
        <dbReference type="ARBA" id="ARBA00022692"/>
    </source>
</evidence>
<feature type="transmembrane region" description="Helical" evidence="9">
    <location>
        <begin position="670"/>
        <end position="691"/>
    </location>
</feature>
<evidence type="ECO:0000313" key="12">
    <source>
        <dbReference type="Proteomes" id="UP001500552"/>
    </source>
</evidence>
<feature type="domain" description="Cation-transporting P-type ATPase N-terminal" evidence="10">
    <location>
        <begin position="1"/>
        <end position="75"/>
    </location>
</feature>
<keyword evidence="2 9" id="KW-0812">Transmembrane</keyword>
<evidence type="ECO:0000256" key="4">
    <source>
        <dbReference type="ARBA" id="ARBA00022840"/>
    </source>
</evidence>
<feature type="region of interest" description="Disordered" evidence="8">
    <location>
        <begin position="166"/>
        <end position="189"/>
    </location>
</feature>
<dbReference type="Proteomes" id="UP001500552">
    <property type="component" value="Unassembled WGS sequence"/>
</dbReference>
<dbReference type="PRINTS" id="PR00119">
    <property type="entry name" value="CATATPASE"/>
</dbReference>
<dbReference type="InterPro" id="IPR044492">
    <property type="entry name" value="P_typ_ATPase_HD_dom"/>
</dbReference>
<dbReference type="Gene3D" id="3.40.50.1000">
    <property type="entry name" value="HAD superfamily/HAD-like"/>
    <property type="match status" value="1"/>
</dbReference>
<keyword evidence="4" id="KW-0067">ATP-binding</keyword>
<dbReference type="InterPro" id="IPR008250">
    <property type="entry name" value="ATPase_P-typ_transduc_dom_A_sf"/>
</dbReference>
<dbReference type="Pfam" id="PF00689">
    <property type="entry name" value="Cation_ATPase_C"/>
    <property type="match status" value="1"/>
</dbReference>
<gene>
    <name evidence="11" type="ORF">GCM10023188_26470</name>
</gene>
<dbReference type="PRINTS" id="PR00120">
    <property type="entry name" value="HATPASE"/>
</dbReference>
<keyword evidence="12" id="KW-1185">Reference proteome</keyword>
<dbReference type="PROSITE" id="PS00154">
    <property type="entry name" value="ATPASE_E1_E2"/>
    <property type="match status" value="1"/>
</dbReference>
<dbReference type="SMART" id="SM00831">
    <property type="entry name" value="Cation_ATPase_N"/>
    <property type="match status" value="1"/>
</dbReference>
<evidence type="ECO:0000256" key="5">
    <source>
        <dbReference type="ARBA" id="ARBA00022967"/>
    </source>
</evidence>
<sequence length="887" mass="95677">MWFSKSIEEVLKELKVDPKQGLSDAEAKARLEKYGPNILKGKAKKSIFRMLVEQLQDWLIYVLIAAVVITLFMGEYVDAVIILVVIILNAVLGVVQEVKAGNAIEALQKIASPKALVRRGGVVKEVGSESVVPGDVLVLDAGRFIAADLRLIESANLQIEESALTGESVPSSKDATLTHTDPQTPVGDRANSAFMSTLVTYGRGLGVVIGTGMDTEVGKIAKIIDTEEESQTPLEVRLEKLGKTLGKLAIGICVLIFGVAMLQGRDLAEMFLISVSLAVASIPEGLAAIVAIVLSIGVTSMSRHNAIIRRLPAVETLGSVNIICSDKTGTLTQNKMTVIQYFSTAGEVTVGREKRNGATEDAKLLARAMVLCSDATYEDGEATGDPTEIALLLFADDLGLERKALNAANKRVGEFAFDSDRKLMSTLNEENGRFTVYTKGAIDNLLNISTHVLEHGQVVPLTDAHKQQFYAATDNMSGKALRTLGVAYRPVDSVIGTSEMEKDLILLGMVGMIDPPRIEVKASVEKARNAGITSMMITGDHKNTAYAIAHELGIAENISQAITGQEIDAFTEQAFSEKVSGFRVFARVSPEHKVKIVRALKAHGNIVSMTGDGVNDAPSLNAADIGVAMGITGTDVAKSASDMILTDDNFATIVSAIEQGRNIYNNIRKAVIFLLTCNLGEVVAMFMTLLIGWEAPLIATQLLWINLITDSLPAVALGMDPGDPDVMQEKPRDPEESFFAGGAGIRAVGGGLLIGGLTILAFWFGYYEHGYSPFDDVVPVDTLENARTLAFMTLVACQLFYSLAMRNPVKSIFRIGVFSNKYLLGAILLGLVLQLVVIGIPFMQEAFNLQMLDVQGWVMVLFLGLVPLLINELFKIFLRVRQRKALA</sequence>
<dbReference type="InterPro" id="IPR023299">
    <property type="entry name" value="ATPase_P-typ_cyto_dom_N"/>
</dbReference>
<feature type="transmembrane region" description="Helical" evidence="9">
    <location>
        <begin position="55"/>
        <end position="73"/>
    </location>
</feature>
<evidence type="ECO:0000313" key="11">
    <source>
        <dbReference type="EMBL" id="GAA4434939.1"/>
    </source>
</evidence>
<evidence type="ECO:0000256" key="1">
    <source>
        <dbReference type="ARBA" id="ARBA00004141"/>
    </source>
</evidence>
<dbReference type="CDD" id="cd02089">
    <property type="entry name" value="P-type_ATPase_Ca_prok"/>
    <property type="match status" value="1"/>
</dbReference>
<dbReference type="PANTHER" id="PTHR42861">
    <property type="entry name" value="CALCIUM-TRANSPORTING ATPASE"/>
    <property type="match status" value="1"/>
</dbReference>
<accession>A0ABP8LRJ9</accession>
<name>A0ABP8LRJ9_9BACT</name>
<evidence type="ECO:0000256" key="3">
    <source>
        <dbReference type="ARBA" id="ARBA00022741"/>
    </source>
</evidence>
<feature type="transmembrane region" description="Helical" evidence="9">
    <location>
        <begin position="854"/>
        <end position="874"/>
    </location>
</feature>
<dbReference type="InterPro" id="IPR036412">
    <property type="entry name" value="HAD-like_sf"/>
</dbReference>
<dbReference type="InterPro" id="IPR004014">
    <property type="entry name" value="ATPase_P-typ_cation-transptr_N"/>
</dbReference>
<comment type="subcellular location">
    <subcellularLocation>
        <location evidence="1">Membrane</location>
        <topology evidence="1">Multi-pass membrane protein</topology>
    </subcellularLocation>
</comment>
<feature type="compositionally biased region" description="Polar residues" evidence="8">
    <location>
        <begin position="168"/>
        <end position="183"/>
    </location>
</feature>
<protein>
    <submittedName>
        <fullName evidence="11">Cation-translocating P-type ATPase</fullName>
    </submittedName>
</protein>
<dbReference type="InterPro" id="IPR018303">
    <property type="entry name" value="ATPase_P-typ_P_site"/>
</dbReference>
<keyword evidence="6 9" id="KW-1133">Transmembrane helix</keyword>
<dbReference type="EMBL" id="BAABHC010000014">
    <property type="protein sequence ID" value="GAA4434939.1"/>
    <property type="molecule type" value="Genomic_DNA"/>
</dbReference>
<dbReference type="SUPFAM" id="SSF56784">
    <property type="entry name" value="HAD-like"/>
    <property type="match status" value="1"/>
</dbReference>
<reference evidence="12" key="1">
    <citation type="journal article" date="2019" name="Int. J. Syst. Evol. Microbiol.">
        <title>The Global Catalogue of Microorganisms (GCM) 10K type strain sequencing project: providing services to taxonomists for standard genome sequencing and annotation.</title>
        <authorList>
            <consortium name="The Broad Institute Genomics Platform"/>
            <consortium name="The Broad Institute Genome Sequencing Center for Infectious Disease"/>
            <person name="Wu L."/>
            <person name="Ma J."/>
        </authorList>
    </citation>
    <scope>NUCLEOTIDE SEQUENCE [LARGE SCALE GENOMIC DNA]</scope>
    <source>
        <strain evidence="12">JCM 17926</strain>
    </source>
</reference>
<feature type="transmembrane region" description="Helical" evidence="9">
    <location>
        <begin position="245"/>
        <end position="264"/>
    </location>
</feature>
<evidence type="ECO:0000256" key="6">
    <source>
        <dbReference type="ARBA" id="ARBA00022989"/>
    </source>
</evidence>
<evidence type="ECO:0000256" key="9">
    <source>
        <dbReference type="SAM" id="Phobius"/>
    </source>
</evidence>
<dbReference type="InterPro" id="IPR001757">
    <property type="entry name" value="P_typ_ATPase"/>
</dbReference>
<feature type="transmembrane region" description="Helical" evidence="9">
    <location>
        <begin position="697"/>
        <end position="717"/>
    </location>
</feature>
<feature type="transmembrane region" description="Helical" evidence="9">
    <location>
        <begin position="270"/>
        <end position="294"/>
    </location>
</feature>
<dbReference type="RefSeq" id="WP_345159702.1">
    <property type="nucleotide sequence ID" value="NZ_BAABHC010000014.1"/>
</dbReference>
<keyword evidence="5" id="KW-1278">Translocase</keyword>
<keyword evidence="3" id="KW-0547">Nucleotide-binding</keyword>
<dbReference type="NCBIfam" id="TIGR01494">
    <property type="entry name" value="ATPase_P-type"/>
    <property type="match status" value="2"/>
</dbReference>
<organism evidence="11 12">
    <name type="scientific">Pontibacter saemangeumensis</name>
    <dbReference type="NCBI Taxonomy" id="1084525"/>
    <lineage>
        <taxon>Bacteria</taxon>
        <taxon>Pseudomonadati</taxon>
        <taxon>Bacteroidota</taxon>
        <taxon>Cytophagia</taxon>
        <taxon>Cytophagales</taxon>
        <taxon>Hymenobacteraceae</taxon>
        <taxon>Pontibacter</taxon>
    </lineage>
</organism>
<dbReference type="SUPFAM" id="SSF81665">
    <property type="entry name" value="Calcium ATPase, transmembrane domain M"/>
    <property type="match status" value="1"/>
</dbReference>